<reference evidence="2 3" key="1">
    <citation type="submission" date="2016-10" db="EMBL/GenBank/DDBJ databases">
        <authorList>
            <person name="de Groot N.N."/>
        </authorList>
    </citation>
    <scope>NUCLEOTIDE SEQUENCE [LARGE SCALE GENOMIC DNA]</scope>
    <source>
        <strain evidence="2 3">NP_1H</strain>
    </source>
</reference>
<dbReference type="Pfam" id="PF01551">
    <property type="entry name" value="Peptidase_M23"/>
    <property type="match status" value="1"/>
</dbReference>
<dbReference type="EMBL" id="FNDT01000004">
    <property type="protein sequence ID" value="SDH93626.1"/>
    <property type="molecule type" value="Genomic_DNA"/>
</dbReference>
<dbReference type="CDD" id="cd12797">
    <property type="entry name" value="M23_peptidase"/>
    <property type="match status" value="1"/>
</dbReference>
<dbReference type="PANTHER" id="PTHR21666:SF270">
    <property type="entry name" value="MUREIN HYDROLASE ACTIVATOR ENVC"/>
    <property type="match status" value="1"/>
</dbReference>
<dbReference type="InterPro" id="IPR050570">
    <property type="entry name" value="Cell_wall_metabolism_enzyme"/>
</dbReference>
<feature type="domain" description="M23ase beta-sheet core" evidence="1">
    <location>
        <begin position="67"/>
        <end position="158"/>
    </location>
</feature>
<sequence>MASLKKLLRPLTIAVTASGVLLSQGPPVPASPMPESPAPAPAWERPLSGTPPVLRHFDRPPQRWMAGHRGVDLGAVDGTVRSPADGVVVFAGTVVDRPVLTIDHGDGLLSSFEPVTASLGKGEAVRAGQAVGHISTEPHCPGLCVHWGVRRNGEYVNPLPFVSDRRPSVLLPPATSSEGPAR</sequence>
<organism evidence="2 3">
    <name type="scientific">Arthrobacter subterraneus</name>
    <dbReference type="NCBI Taxonomy" id="335973"/>
    <lineage>
        <taxon>Bacteria</taxon>
        <taxon>Bacillati</taxon>
        <taxon>Actinomycetota</taxon>
        <taxon>Actinomycetes</taxon>
        <taxon>Micrococcales</taxon>
        <taxon>Micrococcaceae</taxon>
        <taxon>Arthrobacter</taxon>
    </lineage>
</organism>
<accession>A0A1G8GH09</accession>
<name>A0A1G8GH09_9MICC</name>
<proteinExistence type="predicted"/>
<dbReference type="SUPFAM" id="SSF51261">
    <property type="entry name" value="Duplicated hybrid motif"/>
    <property type="match status" value="1"/>
</dbReference>
<dbReference type="PANTHER" id="PTHR21666">
    <property type="entry name" value="PEPTIDASE-RELATED"/>
    <property type="match status" value="1"/>
</dbReference>
<protein>
    <submittedName>
        <fullName evidence="2">Peptidase family M23</fullName>
    </submittedName>
</protein>
<evidence type="ECO:0000313" key="3">
    <source>
        <dbReference type="Proteomes" id="UP000199258"/>
    </source>
</evidence>
<dbReference type="Proteomes" id="UP000199258">
    <property type="component" value="Unassembled WGS sequence"/>
</dbReference>
<dbReference type="AlphaFoldDB" id="A0A1G8GH09"/>
<evidence type="ECO:0000313" key="2">
    <source>
        <dbReference type="EMBL" id="SDH93626.1"/>
    </source>
</evidence>
<dbReference type="InterPro" id="IPR011055">
    <property type="entry name" value="Dup_hybrid_motif"/>
</dbReference>
<dbReference type="Gene3D" id="2.70.70.10">
    <property type="entry name" value="Glucose Permease (Domain IIA)"/>
    <property type="match status" value="1"/>
</dbReference>
<dbReference type="STRING" id="335973.SAMN04488693_104118"/>
<evidence type="ECO:0000259" key="1">
    <source>
        <dbReference type="Pfam" id="PF01551"/>
    </source>
</evidence>
<dbReference type="RefSeq" id="WP_090585374.1">
    <property type="nucleotide sequence ID" value="NZ_FNDT01000004.1"/>
</dbReference>
<dbReference type="GO" id="GO:0004222">
    <property type="term" value="F:metalloendopeptidase activity"/>
    <property type="evidence" value="ECO:0007669"/>
    <property type="project" value="TreeGrafter"/>
</dbReference>
<keyword evidence="3" id="KW-1185">Reference proteome</keyword>
<gene>
    <name evidence="2" type="ORF">SAMN04488693_104118</name>
</gene>
<dbReference type="InterPro" id="IPR016047">
    <property type="entry name" value="M23ase_b-sheet_dom"/>
</dbReference>
<dbReference type="OrthoDB" id="5245088at2"/>